<dbReference type="EMBL" id="FXWJ01000002">
    <property type="protein sequence ID" value="SMQ67009.1"/>
    <property type="molecule type" value="Genomic_DNA"/>
</dbReference>
<evidence type="ECO:0000313" key="1">
    <source>
        <dbReference type="EMBL" id="SMQ67009.1"/>
    </source>
</evidence>
<keyword evidence="2" id="KW-1185">Reference proteome</keyword>
<evidence type="ECO:0000313" key="2">
    <source>
        <dbReference type="Proteomes" id="UP000194464"/>
    </source>
</evidence>
<dbReference type="RefSeq" id="WP_086473448.1">
    <property type="nucleotide sequence ID" value="NZ_FXWJ01000002.1"/>
</dbReference>
<sequence>MLIAYLDESYTRDNYYIAAVVIDAKHEDRLRKAIVRAAGIAEAFGLPHDVELHAHEMTAGKGAWSPLRGRHRAVATIYRRALELLVDVPVEVYVRGLDVARLHARYRYPRRPHEVVLQHILEELSEHAVARGTWLTVIADELPDQTALHALVRRFRDIGTPGYASSTLTGIELPLSFRASRGTPGIQAADLIAYLYHRLDGHPEGDARARRSAERLWAAIEPAVVHVWVWRP</sequence>
<protein>
    <recommendedName>
        <fullName evidence="3">DUF3800 domain-containing protein</fullName>
    </recommendedName>
</protein>
<organism evidence="1 2">
    <name type="scientific">Plantibacter elymi</name>
    <name type="common">nom. nud.</name>
    <dbReference type="NCBI Taxonomy" id="199708"/>
    <lineage>
        <taxon>Bacteria</taxon>
        <taxon>Bacillati</taxon>
        <taxon>Actinomycetota</taxon>
        <taxon>Actinomycetes</taxon>
        <taxon>Micrococcales</taxon>
        <taxon>Microbacteriaceae</taxon>
        <taxon>Plantibacter</taxon>
    </lineage>
</organism>
<accession>A0ABY1RCN4</accession>
<proteinExistence type="predicted"/>
<dbReference type="Pfam" id="PF12686">
    <property type="entry name" value="DUF3800"/>
    <property type="match status" value="1"/>
</dbReference>
<dbReference type="Proteomes" id="UP000194464">
    <property type="component" value="Unassembled WGS sequence"/>
</dbReference>
<comment type="caution">
    <text evidence="1">The sequence shown here is derived from an EMBL/GenBank/DDBJ whole genome shotgun (WGS) entry which is preliminary data.</text>
</comment>
<gene>
    <name evidence="1" type="ORF">SAMN06295909_1414</name>
</gene>
<name>A0ABY1RCN4_9MICO</name>
<evidence type="ECO:0008006" key="3">
    <source>
        <dbReference type="Google" id="ProtNLM"/>
    </source>
</evidence>
<dbReference type="InterPro" id="IPR024524">
    <property type="entry name" value="DUF3800"/>
</dbReference>
<reference evidence="1 2" key="1">
    <citation type="submission" date="2017-04" db="EMBL/GenBank/DDBJ databases">
        <authorList>
            <person name="Varghese N."/>
            <person name="Submissions S."/>
        </authorList>
    </citation>
    <scope>NUCLEOTIDE SEQUENCE [LARGE SCALE GENOMIC DNA]</scope>
    <source>
        <strain evidence="1 2">VKM Ac-1784</strain>
    </source>
</reference>